<evidence type="ECO:0000259" key="1">
    <source>
        <dbReference type="PROSITE" id="PS00028"/>
    </source>
</evidence>
<dbReference type="Gene3D" id="3.40.50.300">
    <property type="entry name" value="P-loop containing nucleotide triphosphate hydrolases"/>
    <property type="match status" value="1"/>
</dbReference>
<dbReference type="PANTHER" id="PTHR32182">
    <property type="entry name" value="DNA REPLICATION AND REPAIR PROTEIN RECF"/>
    <property type="match status" value="1"/>
</dbReference>
<dbReference type="Pfam" id="PF13304">
    <property type="entry name" value="AAA_21"/>
    <property type="match status" value="1"/>
</dbReference>
<dbReference type="InterPro" id="IPR029492">
    <property type="entry name" value="DUF4435"/>
</dbReference>
<feature type="domain" description="C2H2-type" evidence="1">
    <location>
        <begin position="316"/>
        <end position="337"/>
    </location>
</feature>
<evidence type="ECO:0000313" key="3">
    <source>
        <dbReference type="Proteomes" id="UP000184442"/>
    </source>
</evidence>
<dbReference type="PANTHER" id="PTHR32182:SF22">
    <property type="entry name" value="ATP-DEPENDENT ENDONUCLEASE, OLD FAMILY-RELATED"/>
    <property type="match status" value="1"/>
</dbReference>
<dbReference type="GO" id="GO:0000731">
    <property type="term" value="P:DNA synthesis involved in DNA repair"/>
    <property type="evidence" value="ECO:0007669"/>
    <property type="project" value="TreeGrafter"/>
</dbReference>
<dbReference type="STRING" id="1122184.SAMN02745176_02795"/>
<dbReference type="Proteomes" id="UP000184442">
    <property type="component" value="Unassembled WGS sequence"/>
</dbReference>
<name>A0A1M6HFW6_9FIRM</name>
<protein>
    <submittedName>
        <fullName evidence="2">AAA domain-containing protein, putative AbiEii toxin, Type IV TA system</fullName>
    </submittedName>
</protein>
<dbReference type="Pfam" id="PF14491">
    <property type="entry name" value="DUF4435"/>
    <property type="match status" value="1"/>
</dbReference>
<dbReference type="GO" id="GO:0006302">
    <property type="term" value="P:double-strand break repair"/>
    <property type="evidence" value="ECO:0007669"/>
    <property type="project" value="TreeGrafter"/>
</dbReference>
<accession>A0A1M6HFW6</accession>
<dbReference type="GO" id="GO:0016887">
    <property type="term" value="F:ATP hydrolysis activity"/>
    <property type="evidence" value="ECO:0007669"/>
    <property type="project" value="InterPro"/>
</dbReference>
<keyword evidence="3" id="KW-1185">Reference proteome</keyword>
<dbReference type="InterPro" id="IPR003959">
    <property type="entry name" value="ATPase_AAA_core"/>
</dbReference>
<sequence length="526" mass="61324">MKVMLPDKDTIKKEYDIGQYQSIVIIGANGSGKSRLGAWIERNNMKNVHRIAAQRSLVVPDYVSLKSYEQAFDELFWGDTNKNPQKGQRWEWGKYTTSLLNDYDKVLSTLFAKQNKLYEQYVRECKEKEASGLTHDKAPKSEIDIIIELWKDIFPHREIILSDAKVSAKLSNSEYPGKEMSDGERVALYLMGQCLCAPMNSIIIIDEPELHLHRSIMNRLWSKLEGQRKDCLFIYITHDIQFASAHRNSKKLWVHEYLGNDNWNYEFVEGNDDIPEELLLELLGTRKKVLFVEGTRDSFDYSLYQYFYSDFYIVPCKSCLKVIESTKAMRNHRQLHHLEAYGLIDRDYRTEEEIKSLKEQNVYTLNIAEVENLFIVTEILEVVAENQALDSSKVKDAIEFIKDIFSKSLETQIRNAVVSEIKFLLSNYDINDNNIEGIQQKANNILQVIDVKQIENKYMQLFEKLNGEDKYEDILMYFNNKGIAKSIGNIFGLKNNEYIELVLRLLNTDKKEKIINGLEKYLPKIS</sequence>
<dbReference type="PROSITE" id="PS00028">
    <property type="entry name" value="ZINC_FINGER_C2H2_1"/>
    <property type="match status" value="1"/>
</dbReference>
<dbReference type="GO" id="GO:0005524">
    <property type="term" value="F:ATP binding"/>
    <property type="evidence" value="ECO:0007669"/>
    <property type="project" value="InterPro"/>
</dbReference>
<dbReference type="InterPro" id="IPR027417">
    <property type="entry name" value="P-loop_NTPase"/>
</dbReference>
<reference evidence="2 3" key="1">
    <citation type="submission" date="2016-11" db="EMBL/GenBank/DDBJ databases">
        <authorList>
            <person name="Jaros S."/>
            <person name="Januszkiewicz K."/>
            <person name="Wedrychowicz H."/>
        </authorList>
    </citation>
    <scope>NUCLEOTIDE SEQUENCE [LARGE SCALE GENOMIC DNA]</scope>
    <source>
        <strain evidence="2 3">DSM 19022</strain>
    </source>
</reference>
<dbReference type="InterPro" id="IPR013087">
    <property type="entry name" value="Znf_C2H2_type"/>
</dbReference>
<evidence type="ECO:0000313" key="2">
    <source>
        <dbReference type="EMBL" id="SHJ21063.1"/>
    </source>
</evidence>
<dbReference type="EMBL" id="FQZS01000020">
    <property type="protein sequence ID" value="SHJ21063.1"/>
    <property type="molecule type" value="Genomic_DNA"/>
</dbReference>
<organism evidence="2 3">
    <name type="scientific">Lutispora thermophila DSM 19022</name>
    <dbReference type="NCBI Taxonomy" id="1122184"/>
    <lineage>
        <taxon>Bacteria</taxon>
        <taxon>Bacillati</taxon>
        <taxon>Bacillota</taxon>
        <taxon>Clostridia</taxon>
        <taxon>Lutisporales</taxon>
        <taxon>Lutisporaceae</taxon>
        <taxon>Lutispora</taxon>
    </lineage>
</organism>
<gene>
    <name evidence="2" type="ORF">SAMN02745176_02795</name>
</gene>
<proteinExistence type="predicted"/>
<dbReference type="RefSeq" id="WP_175548428.1">
    <property type="nucleotide sequence ID" value="NZ_FQZS01000020.1"/>
</dbReference>
<dbReference type="SUPFAM" id="SSF52540">
    <property type="entry name" value="P-loop containing nucleoside triphosphate hydrolases"/>
    <property type="match status" value="1"/>
</dbReference>
<dbReference type="AlphaFoldDB" id="A0A1M6HFW6"/>